<gene>
    <name evidence="3" type="ORF">D910_08828</name>
    <name evidence="2" type="ORF">YQE_06180</name>
</gene>
<dbReference type="AlphaFoldDB" id="N6U6T0"/>
<dbReference type="Proteomes" id="UP000030742">
    <property type="component" value="Unassembled WGS sequence"/>
</dbReference>
<dbReference type="HOGENOM" id="CLU_1929720_0_0_1"/>
<proteinExistence type="predicted"/>
<sequence>MAFIQFAVVFALLASLGLTQAELKNTGGHQIIDGNCTDISRSDRVYFHQVDKMAFPFFIRSETDTYYGDRSISCIMAINEKDISTGGTVIITSGGVGHSYVTMQFKSYRSHGLDFSVSVYSNTEAYFNDNP</sequence>
<feature type="chain" id="PRO_5009707902" description="CUB domain-containing protein" evidence="1">
    <location>
        <begin position="22"/>
        <end position="131"/>
    </location>
</feature>
<dbReference type="InterPro" id="IPR031734">
    <property type="entry name" value="MBF2"/>
</dbReference>
<protein>
    <recommendedName>
        <fullName evidence="5">CUB domain-containing protein</fullName>
    </recommendedName>
</protein>
<evidence type="ECO:0000313" key="4">
    <source>
        <dbReference type="Proteomes" id="UP000030742"/>
    </source>
</evidence>
<evidence type="ECO:0000313" key="2">
    <source>
        <dbReference type="EMBL" id="ENN77355.1"/>
    </source>
</evidence>
<accession>N6U6T0</accession>
<dbReference type="EMBL" id="KB632288">
    <property type="protein sequence ID" value="ERL91498.1"/>
    <property type="molecule type" value="Genomic_DNA"/>
</dbReference>
<reference evidence="2 4" key="1">
    <citation type="journal article" date="2013" name="Genome Biol.">
        <title>Draft genome of the mountain pine beetle, Dendroctonus ponderosae Hopkins, a major forest pest.</title>
        <authorList>
            <person name="Keeling C.I."/>
            <person name="Yuen M.M."/>
            <person name="Liao N.Y."/>
            <person name="Docking T.R."/>
            <person name="Chan S.K."/>
            <person name="Taylor G.A."/>
            <person name="Palmquist D.L."/>
            <person name="Jackman S.D."/>
            <person name="Nguyen A."/>
            <person name="Li M."/>
            <person name="Henderson H."/>
            <person name="Janes J.K."/>
            <person name="Zhao Y."/>
            <person name="Pandoh P."/>
            <person name="Moore R."/>
            <person name="Sperling F.A."/>
            <person name="Huber D.P."/>
            <person name="Birol I."/>
            <person name="Jones S.J."/>
            <person name="Bohlmann J."/>
        </authorList>
    </citation>
    <scope>NUCLEOTIDE SEQUENCE</scope>
</reference>
<evidence type="ECO:0000256" key="1">
    <source>
        <dbReference type="SAM" id="SignalP"/>
    </source>
</evidence>
<dbReference type="Pfam" id="PF15868">
    <property type="entry name" value="MBF2"/>
    <property type="match status" value="1"/>
</dbReference>
<keyword evidence="1" id="KW-0732">Signal</keyword>
<dbReference type="EMBL" id="KB740948">
    <property type="protein sequence ID" value="ENN77355.1"/>
    <property type="molecule type" value="Genomic_DNA"/>
</dbReference>
<evidence type="ECO:0000313" key="3">
    <source>
        <dbReference type="EMBL" id="ERL91498.1"/>
    </source>
</evidence>
<name>N6U6T0_DENPD</name>
<feature type="non-terminal residue" evidence="2">
    <location>
        <position position="1"/>
    </location>
</feature>
<feature type="signal peptide" evidence="1">
    <location>
        <begin position="1"/>
        <end position="21"/>
    </location>
</feature>
<organism evidence="2">
    <name type="scientific">Dendroctonus ponderosae</name>
    <name type="common">Mountain pine beetle</name>
    <dbReference type="NCBI Taxonomy" id="77166"/>
    <lineage>
        <taxon>Eukaryota</taxon>
        <taxon>Metazoa</taxon>
        <taxon>Ecdysozoa</taxon>
        <taxon>Arthropoda</taxon>
        <taxon>Hexapoda</taxon>
        <taxon>Insecta</taxon>
        <taxon>Pterygota</taxon>
        <taxon>Neoptera</taxon>
        <taxon>Endopterygota</taxon>
        <taxon>Coleoptera</taxon>
        <taxon>Polyphaga</taxon>
        <taxon>Cucujiformia</taxon>
        <taxon>Curculionidae</taxon>
        <taxon>Scolytinae</taxon>
        <taxon>Dendroctonus</taxon>
    </lineage>
</organism>
<evidence type="ECO:0008006" key="5">
    <source>
        <dbReference type="Google" id="ProtNLM"/>
    </source>
</evidence>